<dbReference type="GO" id="GO:0008270">
    <property type="term" value="F:zinc ion binding"/>
    <property type="evidence" value="ECO:0007669"/>
    <property type="project" value="InterPro"/>
</dbReference>
<evidence type="ECO:0000313" key="7">
    <source>
        <dbReference type="Proteomes" id="UP000230821"/>
    </source>
</evidence>
<dbReference type="GO" id="GO:0005737">
    <property type="term" value="C:cytoplasm"/>
    <property type="evidence" value="ECO:0007669"/>
    <property type="project" value="TreeGrafter"/>
</dbReference>
<feature type="active site" description="Proton donor" evidence="3">
    <location>
        <position position="81"/>
    </location>
</feature>
<dbReference type="GO" id="GO:0006220">
    <property type="term" value="P:pyrimidine nucleotide metabolic process"/>
    <property type="evidence" value="ECO:0007669"/>
    <property type="project" value="InterPro"/>
</dbReference>
<dbReference type="InterPro" id="IPR035105">
    <property type="entry name" value="Deoxycytidylate_deaminase_dom"/>
</dbReference>
<evidence type="ECO:0000256" key="4">
    <source>
        <dbReference type="PIRSR" id="PIRSR006019-2"/>
    </source>
</evidence>
<evidence type="ECO:0000259" key="5">
    <source>
        <dbReference type="PROSITE" id="PS51747"/>
    </source>
</evidence>
<dbReference type="CDD" id="cd01286">
    <property type="entry name" value="deoxycytidylate_deaminase"/>
    <property type="match status" value="1"/>
</dbReference>
<name>A0A2G6K8V9_9BACT</name>
<dbReference type="Gene3D" id="3.40.140.10">
    <property type="entry name" value="Cytidine Deaminase, domain 2"/>
    <property type="match status" value="1"/>
</dbReference>
<keyword evidence="2" id="KW-0378">Hydrolase</keyword>
<keyword evidence="4" id="KW-0479">Metal-binding</keyword>
<sequence>MNRPSWDEYFMNIAYETARRSNCCRRQIGAVLVRDRRIISTGYNGTPLGVKNCFEGGCVRCNTPDVLSGQAYDTCICVHAEQNAIVLAARNGISTDGCVLYSTLRPCFGCVKESIQAGIIEVIYYEDYNYPDDLEEVYQGLIQEAHLELHRLTIDLKR</sequence>
<feature type="binding site" evidence="4">
    <location>
        <position position="79"/>
    </location>
    <ligand>
        <name>Zn(2+)</name>
        <dbReference type="ChEBI" id="CHEBI:29105"/>
        <note>catalytic</note>
    </ligand>
</feature>
<comment type="cofactor">
    <cofactor evidence="1 4">
        <name>Zn(2+)</name>
        <dbReference type="ChEBI" id="CHEBI:29105"/>
    </cofactor>
</comment>
<keyword evidence="4" id="KW-0862">Zinc</keyword>
<dbReference type="GO" id="GO:0004132">
    <property type="term" value="F:dCMP deaminase activity"/>
    <property type="evidence" value="ECO:0007669"/>
    <property type="project" value="InterPro"/>
</dbReference>
<evidence type="ECO:0000313" key="6">
    <source>
        <dbReference type="EMBL" id="PIE32094.1"/>
    </source>
</evidence>
<protein>
    <submittedName>
        <fullName evidence="6">Cytidine deaminase</fullName>
    </submittedName>
</protein>
<dbReference type="PIRSF" id="PIRSF006019">
    <property type="entry name" value="dCMP_deaminase"/>
    <property type="match status" value="1"/>
</dbReference>
<organism evidence="6 7">
    <name type="scientific">candidate division KSB3 bacterium</name>
    <dbReference type="NCBI Taxonomy" id="2044937"/>
    <lineage>
        <taxon>Bacteria</taxon>
        <taxon>candidate division KSB3</taxon>
    </lineage>
</organism>
<dbReference type="InterPro" id="IPR016473">
    <property type="entry name" value="dCMP_deaminase"/>
</dbReference>
<evidence type="ECO:0000256" key="2">
    <source>
        <dbReference type="ARBA" id="ARBA00022801"/>
    </source>
</evidence>
<dbReference type="Proteomes" id="UP000230821">
    <property type="component" value="Unassembled WGS sequence"/>
</dbReference>
<dbReference type="Pfam" id="PF00383">
    <property type="entry name" value="dCMP_cyt_deam_1"/>
    <property type="match status" value="1"/>
</dbReference>
<dbReference type="PANTHER" id="PTHR11086">
    <property type="entry name" value="DEOXYCYTIDYLATE DEAMINASE-RELATED"/>
    <property type="match status" value="1"/>
</dbReference>
<evidence type="ECO:0000256" key="1">
    <source>
        <dbReference type="ARBA" id="ARBA00001947"/>
    </source>
</evidence>
<accession>A0A2G6K8V9</accession>
<comment type="caution">
    <text evidence="6">The sequence shown here is derived from an EMBL/GenBank/DDBJ whole genome shotgun (WGS) entry which is preliminary data.</text>
</comment>
<feature type="domain" description="CMP/dCMP-type deaminase" evidence="5">
    <location>
        <begin position="5"/>
        <end position="141"/>
    </location>
</feature>
<gene>
    <name evidence="6" type="ORF">CSA56_16655</name>
</gene>
<dbReference type="InterPro" id="IPR016193">
    <property type="entry name" value="Cytidine_deaminase-like"/>
</dbReference>
<dbReference type="InterPro" id="IPR002125">
    <property type="entry name" value="CMP_dCMP_dom"/>
</dbReference>
<dbReference type="InterPro" id="IPR015517">
    <property type="entry name" value="dCMP_deaminase-rel"/>
</dbReference>
<proteinExistence type="predicted"/>
<dbReference type="EMBL" id="PDSK01000118">
    <property type="protein sequence ID" value="PIE32094.1"/>
    <property type="molecule type" value="Genomic_DNA"/>
</dbReference>
<dbReference type="AlphaFoldDB" id="A0A2G6K8V9"/>
<reference evidence="6 7" key="1">
    <citation type="submission" date="2017-10" db="EMBL/GenBank/DDBJ databases">
        <title>Novel microbial diversity and functional potential in the marine mammal oral microbiome.</title>
        <authorList>
            <person name="Dudek N.K."/>
            <person name="Sun C.L."/>
            <person name="Burstein D."/>
            <person name="Kantor R.S."/>
            <person name="Aliaga Goltsman D.S."/>
            <person name="Bik E.M."/>
            <person name="Thomas B.C."/>
            <person name="Banfield J.F."/>
            <person name="Relman D.A."/>
        </authorList>
    </citation>
    <scope>NUCLEOTIDE SEQUENCE [LARGE SCALE GENOMIC DNA]</scope>
    <source>
        <strain evidence="6">DOLJORAL78_47_16</strain>
    </source>
</reference>
<evidence type="ECO:0000256" key="3">
    <source>
        <dbReference type="PIRSR" id="PIRSR006019-1"/>
    </source>
</evidence>
<feature type="binding site" evidence="4">
    <location>
        <position position="107"/>
    </location>
    <ligand>
        <name>Zn(2+)</name>
        <dbReference type="ChEBI" id="CHEBI:29105"/>
        <note>catalytic</note>
    </ligand>
</feature>
<feature type="binding site" evidence="4">
    <location>
        <position position="110"/>
    </location>
    <ligand>
        <name>Zn(2+)</name>
        <dbReference type="ChEBI" id="CHEBI:29105"/>
        <note>catalytic</note>
    </ligand>
</feature>
<dbReference type="SUPFAM" id="SSF53927">
    <property type="entry name" value="Cytidine deaminase-like"/>
    <property type="match status" value="1"/>
</dbReference>
<dbReference type="PANTHER" id="PTHR11086:SF18">
    <property type="entry name" value="DEOXYCYTIDYLATE DEAMINASE"/>
    <property type="match status" value="1"/>
</dbReference>
<dbReference type="PROSITE" id="PS51747">
    <property type="entry name" value="CYT_DCMP_DEAMINASES_2"/>
    <property type="match status" value="1"/>
</dbReference>